<accession>A0A495XU70</accession>
<gene>
    <name evidence="3" type="ORF">DFJ68_0020</name>
</gene>
<organism evidence="3 4">
    <name type="scientific">Terracoccus luteus</name>
    <dbReference type="NCBI Taxonomy" id="53356"/>
    <lineage>
        <taxon>Bacteria</taxon>
        <taxon>Bacillati</taxon>
        <taxon>Actinomycetota</taxon>
        <taxon>Actinomycetes</taxon>
        <taxon>Micrococcales</taxon>
        <taxon>Intrasporangiaceae</taxon>
        <taxon>Terracoccus</taxon>
    </lineage>
</organism>
<sequence length="132" mass="14653">MTDPQTLLALGDARFIRLTTFRRSGEPVGTPVWVVREGDELLVFTPSGSGKLKRLRHTSRVEVTPCSRRGEVQEGAVSLEAVGRIDPSEGSVERVRALLKRKYGLEFRIFMLVEGVLSRGSRDRTTVRISAA</sequence>
<protein>
    <recommendedName>
        <fullName evidence="2">Pyridoxamine 5'-phosphate oxidase N-terminal domain-containing protein</fullName>
    </recommendedName>
</protein>
<name>A0A495XU70_9MICO</name>
<dbReference type="InterPro" id="IPR011576">
    <property type="entry name" value="Pyridox_Oxase_N"/>
</dbReference>
<feature type="domain" description="Pyridoxamine 5'-phosphate oxidase N-terminal" evidence="2">
    <location>
        <begin position="10"/>
        <end position="130"/>
    </location>
</feature>
<dbReference type="EMBL" id="RBXT01000001">
    <property type="protein sequence ID" value="RKT76625.1"/>
    <property type="molecule type" value="Genomic_DNA"/>
</dbReference>
<dbReference type="Pfam" id="PF01243">
    <property type="entry name" value="PNPOx_N"/>
    <property type="match status" value="1"/>
</dbReference>
<dbReference type="OrthoDB" id="5738083at2"/>
<dbReference type="NCBIfam" id="TIGR03666">
    <property type="entry name" value="Rv2061_F420"/>
    <property type="match status" value="1"/>
</dbReference>
<dbReference type="PANTHER" id="PTHR35176:SF11">
    <property type="entry name" value="PYRIDOXAMINE 5'-PHOSPHATE OXIDASE FAMILY PROTEIN"/>
    <property type="match status" value="1"/>
</dbReference>
<keyword evidence="1" id="KW-0560">Oxidoreductase</keyword>
<dbReference type="InterPro" id="IPR012349">
    <property type="entry name" value="Split_barrel_FMN-bd"/>
</dbReference>
<dbReference type="GO" id="GO:0016627">
    <property type="term" value="F:oxidoreductase activity, acting on the CH-CH group of donors"/>
    <property type="evidence" value="ECO:0007669"/>
    <property type="project" value="TreeGrafter"/>
</dbReference>
<dbReference type="RefSeq" id="WP_121029993.1">
    <property type="nucleotide sequence ID" value="NZ_RBXT01000001.1"/>
</dbReference>
<comment type="caution">
    <text evidence="3">The sequence shown here is derived from an EMBL/GenBank/DDBJ whole genome shotgun (WGS) entry which is preliminary data.</text>
</comment>
<evidence type="ECO:0000313" key="3">
    <source>
        <dbReference type="EMBL" id="RKT76625.1"/>
    </source>
</evidence>
<dbReference type="Proteomes" id="UP000278440">
    <property type="component" value="Unassembled WGS sequence"/>
</dbReference>
<keyword evidence="4" id="KW-1185">Reference proteome</keyword>
<reference evidence="3 4" key="1">
    <citation type="submission" date="2018-10" db="EMBL/GenBank/DDBJ databases">
        <title>Sequencing the genomes of 1000 actinobacteria strains.</title>
        <authorList>
            <person name="Klenk H.-P."/>
        </authorList>
    </citation>
    <scope>NUCLEOTIDE SEQUENCE [LARGE SCALE GENOMIC DNA]</scope>
    <source>
        <strain evidence="3 4">DSM 44267</strain>
    </source>
</reference>
<dbReference type="GO" id="GO:0005829">
    <property type="term" value="C:cytosol"/>
    <property type="evidence" value="ECO:0007669"/>
    <property type="project" value="TreeGrafter"/>
</dbReference>
<dbReference type="InterPro" id="IPR019965">
    <property type="entry name" value="PPOX_F420-dep_Rv2061_put"/>
</dbReference>
<dbReference type="PANTHER" id="PTHR35176">
    <property type="entry name" value="HEME OXYGENASE HI_0854-RELATED"/>
    <property type="match status" value="1"/>
</dbReference>
<dbReference type="SUPFAM" id="SSF50475">
    <property type="entry name" value="FMN-binding split barrel"/>
    <property type="match status" value="1"/>
</dbReference>
<evidence type="ECO:0000256" key="1">
    <source>
        <dbReference type="ARBA" id="ARBA00023002"/>
    </source>
</evidence>
<dbReference type="InterPro" id="IPR052019">
    <property type="entry name" value="F420H2_bilvrd_red/Heme_oxyg"/>
</dbReference>
<dbReference type="GO" id="GO:0070967">
    <property type="term" value="F:coenzyme F420 binding"/>
    <property type="evidence" value="ECO:0007669"/>
    <property type="project" value="TreeGrafter"/>
</dbReference>
<proteinExistence type="predicted"/>
<dbReference type="AlphaFoldDB" id="A0A495XU70"/>
<evidence type="ECO:0000313" key="4">
    <source>
        <dbReference type="Proteomes" id="UP000278440"/>
    </source>
</evidence>
<dbReference type="Gene3D" id="2.30.110.10">
    <property type="entry name" value="Electron Transport, Fmn-binding Protein, Chain A"/>
    <property type="match status" value="1"/>
</dbReference>
<evidence type="ECO:0000259" key="2">
    <source>
        <dbReference type="Pfam" id="PF01243"/>
    </source>
</evidence>